<reference evidence="2 3" key="1">
    <citation type="submission" date="2019-02" db="EMBL/GenBank/DDBJ databases">
        <title>Genome sequencing of the rare red list fungi Phellinidium pouzarii.</title>
        <authorList>
            <person name="Buettner E."/>
            <person name="Kellner H."/>
        </authorList>
    </citation>
    <scope>NUCLEOTIDE SEQUENCE [LARGE SCALE GENOMIC DNA]</scope>
    <source>
        <strain evidence="2 3">DSM 108285</strain>
    </source>
</reference>
<evidence type="ECO:0000256" key="1">
    <source>
        <dbReference type="SAM" id="MobiDB-lite"/>
    </source>
</evidence>
<feature type="region of interest" description="Disordered" evidence="1">
    <location>
        <begin position="186"/>
        <end position="205"/>
    </location>
</feature>
<comment type="caution">
    <text evidence="2">The sequence shown here is derived from an EMBL/GenBank/DDBJ whole genome shotgun (WGS) entry which is preliminary data.</text>
</comment>
<evidence type="ECO:0000313" key="2">
    <source>
        <dbReference type="EMBL" id="THH03196.1"/>
    </source>
</evidence>
<organism evidence="2 3">
    <name type="scientific">Phellinidium pouzarii</name>
    <dbReference type="NCBI Taxonomy" id="167371"/>
    <lineage>
        <taxon>Eukaryota</taxon>
        <taxon>Fungi</taxon>
        <taxon>Dikarya</taxon>
        <taxon>Basidiomycota</taxon>
        <taxon>Agaricomycotina</taxon>
        <taxon>Agaricomycetes</taxon>
        <taxon>Hymenochaetales</taxon>
        <taxon>Hymenochaetaceae</taxon>
        <taxon>Phellinidium</taxon>
    </lineage>
</organism>
<dbReference type="EMBL" id="SGPK01000486">
    <property type="protein sequence ID" value="THH03196.1"/>
    <property type="molecule type" value="Genomic_DNA"/>
</dbReference>
<gene>
    <name evidence="2" type="ORF">EW145_g6448</name>
</gene>
<accession>A0A4S4KWI4</accession>
<dbReference type="AlphaFoldDB" id="A0A4S4KWI4"/>
<protein>
    <submittedName>
        <fullName evidence="2">Uncharacterized protein</fullName>
    </submittedName>
</protein>
<name>A0A4S4KWI4_9AGAM</name>
<keyword evidence="3" id="KW-1185">Reference proteome</keyword>
<dbReference type="Proteomes" id="UP000308199">
    <property type="component" value="Unassembled WGS sequence"/>
</dbReference>
<sequence length="324" mass="35902">PDVVQTGFLSTVGSIQPLLFAESASVPSVEWIPALDISTHLSNDATLSGVENSTAPFCHSQRRPSSESSSRPPYDVARVYPIEFTTGGLELVTQLEQSTVPAQSITRRPRLKTMLEPCIARSITRRGREAREEESLRERSRIEEELRQFEVSMQQDEKEEERKLLNEYLDFNAGKADVEVNKVEEMEGEQAGQAGGEGDNEGDVKSGLVEGECVYKLTMMNSLGLRPPHSFHGLEYSDSTRRRALGRSGSFPGADNGFERVTDSLDIPTQLTRSLCRTLSESSAMQSRPGALSWPSLDSVPQRMAKRGFEGDNAESFSKRPRLT</sequence>
<evidence type="ECO:0000313" key="3">
    <source>
        <dbReference type="Proteomes" id="UP000308199"/>
    </source>
</evidence>
<feature type="region of interest" description="Disordered" evidence="1">
    <location>
        <begin position="52"/>
        <end position="73"/>
    </location>
</feature>
<feature type="region of interest" description="Disordered" evidence="1">
    <location>
        <begin position="278"/>
        <end position="324"/>
    </location>
</feature>
<feature type="non-terminal residue" evidence="2">
    <location>
        <position position="1"/>
    </location>
</feature>
<proteinExistence type="predicted"/>